<name>A0A1M4U9J0_9THEO</name>
<dbReference type="STRING" id="1121256.SAMN02746089_00414"/>
<feature type="domain" description="Sporulation stage II protein D amidase enhancer LytB N-terminal" evidence="1">
    <location>
        <begin position="30"/>
        <end position="118"/>
    </location>
</feature>
<protein>
    <submittedName>
        <fullName evidence="2">Stage II sporulation protein D</fullName>
    </submittedName>
</protein>
<evidence type="ECO:0000313" key="3">
    <source>
        <dbReference type="Proteomes" id="UP000184088"/>
    </source>
</evidence>
<dbReference type="InterPro" id="IPR013693">
    <property type="entry name" value="SpoIID/LytB_N"/>
</dbReference>
<evidence type="ECO:0000313" key="2">
    <source>
        <dbReference type="EMBL" id="SHE53223.1"/>
    </source>
</evidence>
<dbReference type="EMBL" id="FQVH01000002">
    <property type="protein sequence ID" value="SHE53223.1"/>
    <property type="molecule type" value="Genomic_DNA"/>
</dbReference>
<dbReference type="AlphaFoldDB" id="A0A1M4U9J0"/>
<dbReference type="InterPro" id="IPR013486">
    <property type="entry name" value="SpoIID/LytB"/>
</dbReference>
<dbReference type="Pfam" id="PF08486">
    <property type="entry name" value="SpoIID"/>
    <property type="match status" value="1"/>
</dbReference>
<dbReference type="GO" id="GO:0030435">
    <property type="term" value="P:sporulation resulting in formation of a cellular spore"/>
    <property type="evidence" value="ECO:0007669"/>
    <property type="project" value="InterPro"/>
</dbReference>
<gene>
    <name evidence="2" type="ORF">SAMN02746089_00414</name>
</gene>
<organism evidence="2 3">
    <name type="scientific">Caldanaerobius fijiensis DSM 17918</name>
    <dbReference type="NCBI Taxonomy" id="1121256"/>
    <lineage>
        <taxon>Bacteria</taxon>
        <taxon>Bacillati</taxon>
        <taxon>Bacillota</taxon>
        <taxon>Clostridia</taxon>
        <taxon>Thermoanaerobacterales</taxon>
        <taxon>Thermoanaerobacteraceae</taxon>
        <taxon>Caldanaerobius</taxon>
    </lineage>
</organism>
<dbReference type="NCBIfam" id="TIGR02669">
    <property type="entry name" value="SpoIID_LytB"/>
    <property type="match status" value="1"/>
</dbReference>
<keyword evidence="3" id="KW-1185">Reference proteome</keyword>
<sequence length="290" mass="32426">MSCNVAKKKPFVTPKAYKPEPTITVYIADKNKVENMKIEDYILGVVAGEVKNYWPQQVLEAQAIIARTFTLKKMAGGKTVHGTDASTDPKEFQAYNPSNINENIRKAVRATRGEVIMYNNKYINAYFHSYSGGRTATAKEGLNFTKEPTPYLTVVKDYPTIEKSVLNWSNTFSKDEIKNALKTLGYNVSDVRSIKIVKKGPSGRAEVFKIDDTLIGGPELRLALNPDKFRSTLITDIKTTNNGFIISGKGWGHGVGMSQWGANTMAKRGFSAEDIIKYYFRGVTVKKLWK</sequence>
<evidence type="ECO:0000259" key="1">
    <source>
        <dbReference type="Pfam" id="PF08486"/>
    </source>
</evidence>
<proteinExistence type="predicted"/>
<dbReference type="Proteomes" id="UP000184088">
    <property type="component" value="Unassembled WGS sequence"/>
</dbReference>
<reference evidence="2 3" key="1">
    <citation type="submission" date="2016-11" db="EMBL/GenBank/DDBJ databases">
        <authorList>
            <person name="Jaros S."/>
            <person name="Januszkiewicz K."/>
            <person name="Wedrychowicz H."/>
        </authorList>
    </citation>
    <scope>NUCLEOTIDE SEQUENCE [LARGE SCALE GENOMIC DNA]</scope>
    <source>
        <strain evidence="2 3">DSM 17918</strain>
    </source>
</reference>
<accession>A0A1M4U9J0</accession>